<keyword evidence="6" id="KW-0479">Metal-binding</keyword>
<dbReference type="InterPro" id="IPR034466">
    <property type="entry name" value="Methyltransferase_Class_B"/>
</dbReference>
<evidence type="ECO:0000256" key="8">
    <source>
        <dbReference type="ARBA" id="ARBA00023014"/>
    </source>
</evidence>
<dbReference type="EMBL" id="DRTT01000062">
    <property type="protein sequence ID" value="HHF98245.1"/>
    <property type="molecule type" value="Genomic_DNA"/>
</dbReference>
<comment type="cofactor">
    <cofactor evidence="1">
        <name>[4Fe-4S] cluster</name>
        <dbReference type="ChEBI" id="CHEBI:49883"/>
    </cofactor>
</comment>
<dbReference type="SMART" id="SM00729">
    <property type="entry name" value="Elp3"/>
    <property type="match status" value="1"/>
</dbReference>
<dbReference type="PANTHER" id="PTHR43409:SF7">
    <property type="entry name" value="BLL1977 PROTEIN"/>
    <property type="match status" value="1"/>
</dbReference>
<evidence type="ECO:0000313" key="11">
    <source>
        <dbReference type="EMBL" id="HHF98245.1"/>
    </source>
</evidence>
<dbReference type="AlphaFoldDB" id="A0A7V5HYF7"/>
<dbReference type="SUPFAM" id="SSF102114">
    <property type="entry name" value="Radical SAM enzymes"/>
    <property type="match status" value="1"/>
</dbReference>
<dbReference type="PROSITE" id="PS01278">
    <property type="entry name" value="MTTASE_RADICAL"/>
    <property type="match status" value="1"/>
</dbReference>
<keyword evidence="7" id="KW-0408">Iron</keyword>
<dbReference type="GO" id="GO:0051539">
    <property type="term" value="F:4 iron, 4 sulfur cluster binding"/>
    <property type="evidence" value="ECO:0007669"/>
    <property type="project" value="UniProtKB-KW"/>
</dbReference>
<comment type="caution">
    <text evidence="11">The sequence shown here is derived from an EMBL/GenBank/DDBJ whole genome shotgun (WGS) entry which is preliminary data.</text>
</comment>
<dbReference type="GO" id="GO:0031419">
    <property type="term" value="F:cobalamin binding"/>
    <property type="evidence" value="ECO:0007669"/>
    <property type="project" value="InterPro"/>
</dbReference>
<dbReference type="CDD" id="cd01335">
    <property type="entry name" value="Radical_SAM"/>
    <property type="match status" value="1"/>
</dbReference>
<dbReference type="Gene3D" id="3.80.30.20">
    <property type="entry name" value="tm_1862 like domain"/>
    <property type="match status" value="1"/>
</dbReference>
<dbReference type="PANTHER" id="PTHR43409">
    <property type="entry name" value="ANAEROBIC MAGNESIUM-PROTOPORPHYRIN IX MONOMETHYL ESTER CYCLASE-RELATED"/>
    <property type="match status" value="1"/>
</dbReference>
<evidence type="ECO:0000259" key="10">
    <source>
        <dbReference type="PROSITE" id="PS51918"/>
    </source>
</evidence>
<name>A0A7V5HYF7_UNCAE</name>
<keyword evidence="2" id="KW-0004">4Fe-4S</keyword>
<dbReference type="CDD" id="cd02068">
    <property type="entry name" value="radical_SAM_B12_BD"/>
    <property type="match status" value="1"/>
</dbReference>
<dbReference type="GO" id="GO:0003824">
    <property type="term" value="F:catalytic activity"/>
    <property type="evidence" value="ECO:0007669"/>
    <property type="project" value="InterPro"/>
</dbReference>
<evidence type="ECO:0000256" key="1">
    <source>
        <dbReference type="ARBA" id="ARBA00001966"/>
    </source>
</evidence>
<dbReference type="GO" id="GO:0046872">
    <property type="term" value="F:metal ion binding"/>
    <property type="evidence" value="ECO:0007669"/>
    <property type="project" value="UniProtKB-KW"/>
</dbReference>
<evidence type="ECO:0000256" key="7">
    <source>
        <dbReference type="ARBA" id="ARBA00023004"/>
    </source>
</evidence>
<evidence type="ECO:0000256" key="2">
    <source>
        <dbReference type="ARBA" id="ARBA00022485"/>
    </source>
</evidence>
<evidence type="ECO:0000256" key="4">
    <source>
        <dbReference type="ARBA" id="ARBA00022679"/>
    </source>
</evidence>
<keyword evidence="5" id="KW-0949">S-adenosyl-L-methionine</keyword>
<dbReference type="InterPro" id="IPR007197">
    <property type="entry name" value="rSAM"/>
</dbReference>
<keyword evidence="3" id="KW-0489">Methyltransferase</keyword>
<proteinExistence type="predicted"/>
<evidence type="ECO:0000259" key="9">
    <source>
        <dbReference type="PROSITE" id="PS51332"/>
    </source>
</evidence>
<dbReference type="PROSITE" id="PS51918">
    <property type="entry name" value="RADICAL_SAM"/>
    <property type="match status" value="1"/>
</dbReference>
<dbReference type="InterPro" id="IPR020612">
    <property type="entry name" value="Methylthiotransferase_CS"/>
</dbReference>
<dbReference type="Pfam" id="PF04055">
    <property type="entry name" value="Radical_SAM"/>
    <property type="match status" value="1"/>
</dbReference>
<dbReference type="InterPro" id="IPR051198">
    <property type="entry name" value="BchE-like"/>
</dbReference>
<sequence>MKVKLIAPTWTESVSKNRAKREKIFKIPPLGLLNVAAVTPPDVEVSLTDENVESINFDEDVDLVGISVATSAAPRAYEIAGRFREKGIPVVLGGPHVSVVPEEGLQHADAVVIGEAEGVWERLIDDFRRGDLKKIYKNDSLPDLSKIPFPRWDILKKEKYVVNKVLHLTRGCPYNCSFCSVTQLFGRRIRFRPVEKVVEFIKRNIGKGLSGRLFVFLDDNIMGNKSYARELFKALIPLKIIWMSQASVNAAYDNELLGLAAKSGCKALFVGFETVSEDALKEVGKRQNKVEFYEEAVKRFHRHGIFIHGAFIFGMDEHDGSIFKKTVEFINRVKLDSAQYSILTPLPGTRLHQKIEKEGRIIDRDWSNYDCGHVVFEPKKMSPAELDRGLAWAYVKTLSLPSIFRRLSGVFSGGRWKYTLPLFIFNLYYKKTCSKMKERIANPMVKERLESEKAISSFERQSEGFNS</sequence>
<dbReference type="Pfam" id="PF02310">
    <property type="entry name" value="B12-binding"/>
    <property type="match status" value="1"/>
</dbReference>
<keyword evidence="4" id="KW-0808">Transferase</keyword>
<reference evidence="11" key="1">
    <citation type="journal article" date="2020" name="mSystems">
        <title>Genome- and Community-Level Interaction Insights into Carbon Utilization and Element Cycling Functions of Hydrothermarchaeota in Hydrothermal Sediment.</title>
        <authorList>
            <person name="Zhou Z."/>
            <person name="Liu Y."/>
            <person name="Xu W."/>
            <person name="Pan J."/>
            <person name="Luo Z.H."/>
            <person name="Li M."/>
        </authorList>
    </citation>
    <scope>NUCLEOTIDE SEQUENCE [LARGE SCALE GENOMIC DNA]</scope>
    <source>
        <strain evidence="11">HyVt-92</strain>
    </source>
</reference>
<feature type="domain" description="B12-binding" evidence="9">
    <location>
        <begin position="48"/>
        <end position="134"/>
    </location>
</feature>
<dbReference type="InterPro" id="IPR058240">
    <property type="entry name" value="rSAM_sf"/>
</dbReference>
<organism evidence="11">
    <name type="scientific">Aerophobetes bacterium</name>
    <dbReference type="NCBI Taxonomy" id="2030807"/>
    <lineage>
        <taxon>Bacteria</taxon>
        <taxon>Candidatus Aerophobota</taxon>
    </lineage>
</organism>
<dbReference type="PROSITE" id="PS51332">
    <property type="entry name" value="B12_BINDING"/>
    <property type="match status" value="1"/>
</dbReference>
<protein>
    <submittedName>
        <fullName evidence="11">B12-binding domain-containing radical SAM protein</fullName>
    </submittedName>
</protein>
<dbReference type="SFLD" id="SFLDG01123">
    <property type="entry name" value="methyltransferase_(Class_B)"/>
    <property type="match status" value="1"/>
</dbReference>
<dbReference type="SFLD" id="SFLDG01082">
    <property type="entry name" value="B12-binding_domain_containing"/>
    <property type="match status" value="1"/>
</dbReference>
<dbReference type="SFLD" id="SFLDS00029">
    <property type="entry name" value="Radical_SAM"/>
    <property type="match status" value="1"/>
</dbReference>
<dbReference type="InterPro" id="IPR023404">
    <property type="entry name" value="rSAM_horseshoe"/>
</dbReference>
<accession>A0A7V5HYF7</accession>
<evidence type="ECO:0000256" key="5">
    <source>
        <dbReference type="ARBA" id="ARBA00022691"/>
    </source>
</evidence>
<evidence type="ECO:0000256" key="6">
    <source>
        <dbReference type="ARBA" id="ARBA00022723"/>
    </source>
</evidence>
<dbReference type="InterPro" id="IPR006638">
    <property type="entry name" value="Elp3/MiaA/NifB-like_rSAM"/>
</dbReference>
<feature type="domain" description="Radical SAM core" evidence="10">
    <location>
        <begin position="158"/>
        <end position="384"/>
    </location>
</feature>
<dbReference type="GO" id="GO:0005829">
    <property type="term" value="C:cytosol"/>
    <property type="evidence" value="ECO:0007669"/>
    <property type="project" value="TreeGrafter"/>
</dbReference>
<dbReference type="Proteomes" id="UP000886070">
    <property type="component" value="Unassembled WGS sequence"/>
</dbReference>
<gene>
    <name evidence="11" type="ORF">ENL39_02010</name>
</gene>
<dbReference type="InterPro" id="IPR006158">
    <property type="entry name" value="Cobalamin-bd"/>
</dbReference>
<dbReference type="Gene3D" id="3.40.50.280">
    <property type="entry name" value="Cobalamin-binding domain"/>
    <property type="match status" value="1"/>
</dbReference>
<evidence type="ECO:0000256" key="3">
    <source>
        <dbReference type="ARBA" id="ARBA00022603"/>
    </source>
</evidence>
<keyword evidence="8" id="KW-0411">Iron-sulfur</keyword>